<dbReference type="Proteomes" id="UP001169862">
    <property type="component" value="Unassembled WGS sequence"/>
</dbReference>
<dbReference type="SUPFAM" id="SSF46689">
    <property type="entry name" value="Homeodomain-like"/>
    <property type="match status" value="1"/>
</dbReference>
<dbReference type="Gene3D" id="3.40.50.300">
    <property type="entry name" value="P-loop containing nucleotide triphosphate hydrolases"/>
    <property type="match status" value="1"/>
</dbReference>
<dbReference type="InterPro" id="IPR003593">
    <property type="entry name" value="AAA+_ATPase"/>
</dbReference>
<dbReference type="Proteomes" id="UP001177341">
    <property type="component" value="Unassembled WGS sequence"/>
</dbReference>
<dbReference type="FunFam" id="3.40.50.300:FF:000006">
    <property type="entry name" value="DNA-binding transcriptional regulator NtrC"/>
    <property type="match status" value="1"/>
</dbReference>
<evidence type="ECO:0000256" key="2">
    <source>
        <dbReference type="ARBA" id="ARBA00022840"/>
    </source>
</evidence>
<dbReference type="Pfam" id="PF00158">
    <property type="entry name" value="Sigma54_activat"/>
    <property type="match status" value="1"/>
</dbReference>
<dbReference type="PRINTS" id="PR01590">
    <property type="entry name" value="HTHFIS"/>
</dbReference>
<dbReference type="GO" id="GO:0006355">
    <property type="term" value="P:regulation of DNA-templated transcription"/>
    <property type="evidence" value="ECO:0007669"/>
    <property type="project" value="InterPro"/>
</dbReference>
<dbReference type="GO" id="GO:0005524">
    <property type="term" value="F:ATP binding"/>
    <property type="evidence" value="ECO:0007669"/>
    <property type="project" value="UniProtKB-KW"/>
</dbReference>
<evidence type="ECO:0000313" key="10">
    <source>
        <dbReference type="Proteomes" id="UP001177341"/>
    </source>
</evidence>
<keyword evidence="5" id="KW-0804">Transcription</keyword>
<dbReference type="GeneID" id="89456712"/>
<dbReference type="InterPro" id="IPR002078">
    <property type="entry name" value="Sigma_54_int"/>
</dbReference>
<keyword evidence="1" id="KW-0547">Nucleotide-binding</keyword>
<dbReference type="Pfam" id="PF02954">
    <property type="entry name" value="HTH_8"/>
    <property type="match status" value="1"/>
</dbReference>
<keyword evidence="4" id="KW-0238">DNA-binding</keyword>
<dbReference type="InterPro" id="IPR009057">
    <property type="entry name" value="Homeodomain-like_sf"/>
</dbReference>
<dbReference type="PANTHER" id="PTHR32071">
    <property type="entry name" value="TRANSCRIPTIONAL REGULATORY PROTEIN"/>
    <property type="match status" value="1"/>
</dbReference>
<dbReference type="SUPFAM" id="SSF52540">
    <property type="entry name" value="P-loop containing nucleoside triphosphate hydrolases"/>
    <property type="match status" value="1"/>
</dbReference>
<keyword evidence="2" id="KW-0067">ATP-binding</keyword>
<evidence type="ECO:0000256" key="1">
    <source>
        <dbReference type="ARBA" id="ARBA00022741"/>
    </source>
</evidence>
<dbReference type="Gene3D" id="1.10.10.60">
    <property type="entry name" value="Homeodomain-like"/>
    <property type="match status" value="1"/>
</dbReference>
<name>A0AAW7XDX5_9GAMM</name>
<evidence type="ECO:0000256" key="4">
    <source>
        <dbReference type="ARBA" id="ARBA00023125"/>
    </source>
</evidence>
<keyword evidence="10" id="KW-1185">Reference proteome</keyword>
<gene>
    <name evidence="7" type="ORF">Q4490_00105</name>
    <name evidence="8" type="ORF">Q8W30_17485</name>
</gene>
<dbReference type="Gene3D" id="1.10.8.60">
    <property type="match status" value="1"/>
</dbReference>
<dbReference type="SMART" id="SM00382">
    <property type="entry name" value="AAA"/>
    <property type="match status" value="1"/>
</dbReference>
<dbReference type="GO" id="GO:0043565">
    <property type="term" value="F:sequence-specific DNA binding"/>
    <property type="evidence" value="ECO:0007669"/>
    <property type="project" value="InterPro"/>
</dbReference>
<evidence type="ECO:0000313" key="8">
    <source>
        <dbReference type="EMBL" id="MDP2524360.1"/>
    </source>
</evidence>
<organism evidence="7 9">
    <name type="scientific">Neptunomonas phycophila</name>
    <dbReference type="NCBI Taxonomy" id="1572645"/>
    <lineage>
        <taxon>Bacteria</taxon>
        <taxon>Pseudomonadati</taxon>
        <taxon>Pseudomonadota</taxon>
        <taxon>Gammaproteobacteria</taxon>
        <taxon>Oceanospirillales</taxon>
        <taxon>Oceanospirillaceae</taxon>
        <taxon>Neptunomonas</taxon>
    </lineage>
</organism>
<dbReference type="EMBL" id="JAUOPG010000001">
    <property type="protein sequence ID" value="MDO6451951.1"/>
    <property type="molecule type" value="Genomic_DNA"/>
</dbReference>
<dbReference type="InterPro" id="IPR027417">
    <property type="entry name" value="P-loop_NTPase"/>
</dbReference>
<evidence type="ECO:0000313" key="7">
    <source>
        <dbReference type="EMBL" id="MDO6451951.1"/>
    </source>
</evidence>
<evidence type="ECO:0000256" key="3">
    <source>
        <dbReference type="ARBA" id="ARBA00023015"/>
    </source>
</evidence>
<feature type="domain" description="Sigma-54 factor interaction" evidence="6">
    <location>
        <begin position="139"/>
        <end position="367"/>
    </location>
</feature>
<dbReference type="InterPro" id="IPR025944">
    <property type="entry name" value="Sigma_54_int_dom_CS"/>
</dbReference>
<dbReference type="EMBL" id="JAUYVO010000019">
    <property type="protein sequence ID" value="MDP2524360.1"/>
    <property type="molecule type" value="Genomic_DNA"/>
</dbReference>
<dbReference type="PROSITE" id="PS50045">
    <property type="entry name" value="SIGMA54_INTERACT_4"/>
    <property type="match status" value="1"/>
</dbReference>
<dbReference type="PROSITE" id="PS00688">
    <property type="entry name" value="SIGMA54_INTERACT_3"/>
    <property type="match status" value="1"/>
</dbReference>
<dbReference type="InterPro" id="IPR058031">
    <property type="entry name" value="AAA_lid_NorR"/>
</dbReference>
<dbReference type="CDD" id="cd00009">
    <property type="entry name" value="AAA"/>
    <property type="match status" value="1"/>
</dbReference>
<protein>
    <submittedName>
        <fullName evidence="7">Sigma-54 dependent transcriptional regulator</fullName>
    </submittedName>
</protein>
<reference evidence="7" key="1">
    <citation type="submission" date="2023-07" db="EMBL/GenBank/DDBJ databases">
        <title>Genome content predicts the carbon catabolic preferences of heterotrophic bacteria.</title>
        <authorList>
            <person name="Gralka M."/>
        </authorList>
    </citation>
    <scope>NUCLEOTIDE SEQUENCE</scope>
    <source>
        <strain evidence="8">5G01</strain>
        <strain evidence="7">I2M16</strain>
    </source>
</reference>
<accession>A0AAW7XDX5</accession>
<dbReference type="PANTHER" id="PTHR32071:SF117">
    <property type="entry name" value="PTS-DEPENDENT DIHYDROXYACETONE KINASE OPERON REGULATORY PROTEIN-RELATED"/>
    <property type="match status" value="1"/>
</dbReference>
<dbReference type="InterPro" id="IPR002197">
    <property type="entry name" value="HTH_Fis"/>
</dbReference>
<dbReference type="Pfam" id="PF25601">
    <property type="entry name" value="AAA_lid_14"/>
    <property type="match status" value="1"/>
</dbReference>
<evidence type="ECO:0000313" key="9">
    <source>
        <dbReference type="Proteomes" id="UP001169862"/>
    </source>
</evidence>
<dbReference type="AlphaFoldDB" id="A0AAW7XDX5"/>
<keyword evidence="3" id="KW-0805">Transcription regulation</keyword>
<dbReference type="RefSeq" id="WP_178968966.1">
    <property type="nucleotide sequence ID" value="NZ_CAXHZV010000027.1"/>
</dbReference>
<proteinExistence type="predicted"/>
<evidence type="ECO:0000259" key="6">
    <source>
        <dbReference type="PROSITE" id="PS50045"/>
    </source>
</evidence>
<sequence>MPHLHLVTQDEVIVESLLPLLTKTGFKFSHSQRLDDSIETPHSSDLVILAPTQFSEQDFHTLQEHPLASGTEWIIISDGKPNPWLDKLMNLGVAYHFRKPLDLKHITDVLTDFYIELKEEHESRKSKPVSSNLDQFGLLLGSSAPMRLLYRLIRRVSQTEANVLLIGESGSGKELAARTIHQQSLRATKPFVAVNSAALTPELIESELFGHTKGAFTGAVKDHAGFFEQGNGGTLFLDEITEMPLSLQSKLLRVLESGEFTRVGSDHLQKTDVRVIAATNRQPLEAIEQGYMREDLYFRLAHFPIQLPPLRKRSGDIVELAQHFLAYRNHTTKTNKAFSKEALDEIAQYTWPGNVRELKHTVERAHILAVDEITLAELPSLSEPANSSEVNVEDIKPGITLKDAEKALIIATLDDCEHNKTQAADQLGISVKTLYNKLERYDENEEAS</sequence>
<evidence type="ECO:0000256" key="5">
    <source>
        <dbReference type="ARBA" id="ARBA00023163"/>
    </source>
</evidence>
<comment type="caution">
    <text evidence="7">The sequence shown here is derived from an EMBL/GenBank/DDBJ whole genome shotgun (WGS) entry which is preliminary data.</text>
</comment>